<name>A0A7S1XKA1_9STRA</name>
<dbReference type="SUPFAM" id="SSF56300">
    <property type="entry name" value="Metallo-dependent phosphatases"/>
    <property type="match status" value="1"/>
</dbReference>
<dbReference type="InterPro" id="IPR051558">
    <property type="entry name" value="Metallophosphoesterase_PAP"/>
</dbReference>
<reference evidence="4" key="1">
    <citation type="submission" date="2021-01" db="EMBL/GenBank/DDBJ databases">
        <authorList>
            <person name="Corre E."/>
            <person name="Pelletier E."/>
            <person name="Niang G."/>
            <person name="Scheremetjew M."/>
            <person name="Finn R."/>
            <person name="Kale V."/>
            <person name="Holt S."/>
            <person name="Cochrane G."/>
            <person name="Meng A."/>
            <person name="Brown T."/>
            <person name="Cohen L."/>
        </authorList>
    </citation>
    <scope>NUCLEOTIDE SEQUENCE</scope>
    <source>
        <strain evidence="4">CCMP2877</strain>
    </source>
</reference>
<feature type="domain" description="Calcineurin-like phosphoesterase" evidence="3">
    <location>
        <begin position="75"/>
        <end position="141"/>
    </location>
</feature>
<dbReference type="EMBL" id="HBGJ01001868">
    <property type="protein sequence ID" value="CAD9242911.1"/>
    <property type="molecule type" value="Transcribed_RNA"/>
</dbReference>
<sequence>MADGTTVLLVALDTWRINGGDTWVAYDSESETMRLRDPAKVQQDVAAGVLEEIEATAILEAVPPYGVGEEVLEHSKDDEQLDWLRETLAGSDADWKVVFGHYPVRSATLGEHGDTPSLVEDVLPILQSEGVDIYFAGHDHVLEHISKDGLHHFGSGSGAKIDTGMDKAYEGLLGFHVGHYGFMRHTGDKTKLKTDFVDDTGSVVYTYTIEKGDSAATTKH</sequence>
<dbReference type="InterPro" id="IPR004843">
    <property type="entry name" value="Calcineurin-like_PHP"/>
</dbReference>
<dbReference type="PANTHER" id="PTHR10161">
    <property type="entry name" value="TARTRATE-RESISTANT ACID PHOSPHATASE TYPE 5"/>
    <property type="match status" value="1"/>
</dbReference>
<evidence type="ECO:0000259" key="3">
    <source>
        <dbReference type="Pfam" id="PF00149"/>
    </source>
</evidence>
<dbReference type="PANTHER" id="PTHR10161:SF14">
    <property type="entry name" value="TARTRATE-RESISTANT ACID PHOSPHATASE TYPE 5"/>
    <property type="match status" value="1"/>
</dbReference>
<gene>
    <name evidence="4" type="ORF">PPAR1163_LOCUS1255</name>
</gene>
<organism evidence="4">
    <name type="scientific">Phaeomonas parva</name>
    <dbReference type="NCBI Taxonomy" id="124430"/>
    <lineage>
        <taxon>Eukaryota</taxon>
        <taxon>Sar</taxon>
        <taxon>Stramenopiles</taxon>
        <taxon>Ochrophyta</taxon>
        <taxon>Pinguiophyceae</taxon>
        <taxon>Pinguiochrysidales</taxon>
        <taxon>Pinguiochrysidaceae</taxon>
        <taxon>Phaeomonas</taxon>
    </lineage>
</organism>
<evidence type="ECO:0000313" key="4">
    <source>
        <dbReference type="EMBL" id="CAD9242911.1"/>
    </source>
</evidence>
<dbReference type="InterPro" id="IPR029052">
    <property type="entry name" value="Metallo-depent_PP-like"/>
</dbReference>
<dbReference type="AlphaFoldDB" id="A0A7S1XKA1"/>
<evidence type="ECO:0000256" key="2">
    <source>
        <dbReference type="ARBA" id="ARBA00022801"/>
    </source>
</evidence>
<accession>A0A7S1XKA1</accession>
<keyword evidence="2" id="KW-0378">Hydrolase</keyword>
<dbReference type="GO" id="GO:0016787">
    <property type="term" value="F:hydrolase activity"/>
    <property type="evidence" value="ECO:0007669"/>
    <property type="project" value="UniProtKB-KW"/>
</dbReference>
<dbReference type="Gene3D" id="3.60.21.10">
    <property type="match status" value="1"/>
</dbReference>
<dbReference type="Pfam" id="PF00149">
    <property type="entry name" value="Metallophos"/>
    <property type="match status" value="1"/>
</dbReference>
<proteinExistence type="predicted"/>
<keyword evidence="1" id="KW-0732">Signal</keyword>
<evidence type="ECO:0000256" key="1">
    <source>
        <dbReference type="ARBA" id="ARBA00022729"/>
    </source>
</evidence>
<protein>
    <recommendedName>
        <fullName evidence="3">Calcineurin-like phosphoesterase domain-containing protein</fullName>
    </recommendedName>
</protein>